<dbReference type="CDD" id="cd05471">
    <property type="entry name" value="pepsin_like"/>
    <property type="match status" value="1"/>
</dbReference>
<evidence type="ECO:0000313" key="4">
    <source>
        <dbReference type="Proteomes" id="UP000785200"/>
    </source>
</evidence>
<dbReference type="PRINTS" id="PR00792">
    <property type="entry name" value="PEPSIN"/>
</dbReference>
<dbReference type="Gene3D" id="2.40.70.10">
    <property type="entry name" value="Acid Proteases"/>
    <property type="match status" value="2"/>
</dbReference>
<proteinExistence type="inferred from homology"/>
<dbReference type="OrthoDB" id="15189at2759"/>
<protein>
    <recommendedName>
        <fullName evidence="2">Peptidase A1 domain-containing protein</fullName>
    </recommendedName>
</protein>
<gene>
    <name evidence="3" type="ORF">D0Z07_7451</name>
</gene>
<dbReference type="PROSITE" id="PS51767">
    <property type="entry name" value="PEPTIDASE_A1"/>
    <property type="match status" value="1"/>
</dbReference>
<name>A0A9P6VEP7_9HELO</name>
<dbReference type="InterPro" id="IPR001461">
    <property type="entry name" value="Aspartic_peptidase_A1"/>
</dbReference>
<dbReference type="SUPFAM" id="SSF50630">
    <property type="entry name" value="Acid proteases"/>
    <property type="match status" value="1"/>
</dbReference>
<feature type="domain" description="Peptidase A1" evidence="2">
    <location>
        <begin position="25"/>
        <end position="357"/>
    </location>
</feature>
<evidence type="ECO:0000256" key="1">
    <source>
        <dbReference type="ARBA" id="ARBA00007447"/>
    </source>
</evidence>
<dbReference type="GO" id="GO:0004190">
    <property type="term" value="F:aspartic-type endopeptidase activity"/>
    <property type="evidence" value="ECO:0007669"/>
    <property type="project" value="InterPro"/>
</dbReference>
<dbReference type="EMBL" id="VNKQ01000015">
    <property type="protein sequence ID" value="KAG0646502.1"/>
    <property type="molecule type" value="Genomic_DNA"/>
</dbReference>
<evidence type="ECO:0000313" key="3">
    <source>
        <dbReference type="EMBL" id="KAG0646502.1"/>
    </source>
</evidence>
<dbReference type="InterPro" id="IPR033121">
    <property type="entry name" value="PEPTIDASE_A1"/>
</dbReference>
<dbReference type="InterPro" id="IPR021109">
    <property type="entry name" value="Peptidase_aspartic_dom_sf"/>
</dbReference>
<dbReference type="Pfam" id="PF00026">
    <property type="entry name" value="Asp"/>
    <property type="match status" value="1"/>
</dbReference>
<dbReference type="InterPro" id="IPR034164">
    <property type="entry name" value="Pepsin-like_dom"/>
</dbReference>
<reference evidence="3" key="1">
    <citation type="submission" date="2019-07" db="EMBL/GenBank/DDBJ databases">
        <title>Hyphodiscus hymeniophilus genome sequencing and assembly.</title>
        <authorList>
            <person name="Kramer G."/>
            <person name="Nodwell J."/>
        </authorList>
    </citation>
    <scope>NUCLEOTIDE SEQUENCE</scope>
    <source>
        <strain evidence="3">ATCC 34498</strain>
    </source>
</reference>
<dbReference type="Proteomes" id="UP000785200">
    <property type="component" value="Unassembled WGS sequence"/>
</dbReference>
<dbReference type="PANTHER" id="PTHR47966">
    <property type="entry name" value="BETA-SITE APP-CLEAVING ENZYME, ISOFORM A-RELATED"/>
    <property type="match status" value="1"/>
</dbReference>
<organism evidence="3 4">
    <name type="scientific">Hyphodiscus hymeniophilus</name>
    <dbReference type="NCBI Taxonomy" id="353542"/>
    <lineage>
        <taxon>Eukaryota</taxon>
        <taxon>Fungi</taxon>
        <taxon>Dikarya</taxon>
        <taxon>Ascomycota</taxon>
        <taxon>Pezizomycotina</taxon>
        <taxon>Leotiomycetes</taxon>
        <taxon>Helotiales</taxon>
        <taxon>Hyphodiscaceae</taxon>
        <taxon>Hyphodiscus</taxon>
    </lineage>
</organism>
<accession>A0A9P6VEP7</accession>
<sequence length="357" mass="38121">MIKSAFLSTGVAILEFMLITIQDFWFANWTVGAADDLLLLIDTGSTDVYLNPGIYVPVTLPQTSMRTSPSPSLQRIPMALELRPYVPALFGTSHLTNRIQIVGQIYKDVVQLDGTRLSVPQQPLGVTPLSSQPGFPHDGLVGFGGPGSAINGSAWVQDLCAEGGLDQCRFGLALETDDTGVQYFGTVEHSRFDGALSVAPLFQYEGSPIMWALFGDIAYNGKVIVRDAEIASDSGTTVIFGPVDDVAALFDAAGLQYLIVNSTNPAVPTTLTGYYPCDQPPPFGFGFPSISNATTASENGNRNVSHESTVFNVLPSQLLQNGTGNNCTASIHGTDEFGGWIVGQAFFQGKYVESQFG</sequence>
<keyword evidence="4" id="KW-1185">Reference proteome</keyword>
<evidence type="ECO:0000259" key="2">
    <source>
        <dbReference type="PROSITE" id="PS51767"/>
    </source>
</evidence>
<dbReference type="GO" id="GO:0006508">
    <property type="term" value="P:proteolysis"/>
    <property type="evidence" value="ECO:0007669"/>
    <property type="project" value="InterPro"/>
</dbReference>
<dbReference type="PANTHER" id="PTHR47966:SF51">
    <property type="entry name" value="BETA-SITE APP-CLEAVING ENZYME, ISOFORM A-RELATED"/>
    <property type="match status" value="1"/>
</dbReference>
<dbReference type="AlphaFoldDB" id="A0A9P6VEP7"/>
<comment type="similarity">
    <text evidence="1">Belongs to the peptidase A1 family.</text>
</comment>
<comment type="caution">
    <text evidence="3">The sequence shown here is derived from an EMBL/GenBank/DDBJ whole genome shotgun (WGS) entry which is preliminary data.</text>
</comment>